<reference evidence="2 3" key="1">
    <citation type="submission" date="2022-10" db="EMBL/GenBank/DDBJ databases">
        <title>Pararhodobacter sp. nov., isolated from marine algae.</title>
        <authorList>
            <person name="Choi B.J."/>
            <person name="Kim J.M."/>
            <person name="Lee J.K."/>
            <person name="Choi D.G."/>
            <person name="Jeon C.O."/>
        </authorList>
    </citation>
    <scope>NUCLEOTIDE SEQUENCE [LARGE SCALE GENOMIC DNA]</scope>
    <source>
        <strain evidence="2 3">ZQ420</strain>
    </source>
</reference>
<keyword evidence="1" id="KW-0812">Transmembrane</keyword>
<sequence>MPSIDFRTRLDHVLASRVEARKEQQHRPAQRLVRGLSVIAGTLVCFFVLKAAALAHDGQAFAAPAPAEPGISAQIYHWFAGADPISSTLAYALRAPEPAPVTL</sequence>
<keyword evidence="1" id="KW-0472">Membrane</keyword>
<feature type="transmembrane region" description="Helical" evidence="1">
    <location>
        <begin position="32"/>
        <end position="49"/>
    </location>
</feature>
<gene>
    <name evidence="2" type="ORF">OKW52_19905</name>
</gene>
<name>A0ABT3H3Q0_9RHOB</name>
<keyword evidence="3" id="KW-1185">Reference proteome</keyword>
<dbReference type="Proteomes" id="UP001208938">
    <property type="component" value="Unassembled WGS sequence"/>
</dbReference>
<dbReference type="RefSeq" id="WP_264507249.1">
    <property type="nucleotide sequence ID" value="NZ_JAPDFL010000001.1"/>
</dbReference>
<evidence type="ECO:0000313" key="3">
    <source>
        <dbReference type="Proteomes" id="UP001208938"/>
    </source>
</evidence>
<proteinExistence type="predicted"/>
<organism evidence="2 3">
    <name type="scientific">Pararhodobacter zhoushanensis</name>
    <dbReference type="NCBI Taxonomy" id="2479545"/>
    <lineage>
        <taxon>Bacteria</taxon>
        <taxon>Pseudomonadati</taxon>
        <taxon>Pseudomonadota</taxon>
        <taxon>Alphaproteobacteria</taxon>
        <taxon>Rhodobacterales</taxon>
        <taxon>Paracoccaceae</taxon>
        <taxon>Pararhodobacter</taxon>
    </lineage>
</organism>
<accession>A0ABT3H3Q0</accession>
<protein>
    <submittedName>
        <fullName evidence="2">Uncharacterized protein</fullName>
    </submittedName>
</protein>
<dbReference type="EMBL" id="JAPDFL010000001">
    <property type="protein sequence ID" value="MCW1934454.1"/>
    <property type="molecule type" value="Genomic_DNA"/>
</dbReference>
<evidence type="ECO:0000313" key="2">
    <source>
        <dbReference type="EMBL" id="MCW1934454.1"/>
    </source>
</evidence>
<evidence type="ECO:0000256" key="1">
    <source>
        <dbReference type="SAM" id="Phobius"/>
    </source>
</evidence>
<comment type="caution">
    <text evidence="2">The sequence shown here is derived from an EMBL/GenBank/DDBJ whole genome shotgun (WGS) entry which is preliminary data.</text>
</comment>
<keyword evidence="1" id="KW-1133">Transmembrane helix</keyword>